<reference evidence="9 10" key="1">
    <citation type="submission" date="2019-03" db="EMBL/GenBank/DDBJ databases">
        <title>Algoriphagus aquimaris sp. nov., isolated form marine sediment in Pohang, Korea.</title>
        <authorList>
            <person name="Kim J."/>
            <person name="Yoon S.-H."/>
            <person name="Lee S.-S."/>
        </authorList>
    </citation>
    <scope>NUCLEOTIDE SEQUENCE [LARGE SCALE GENOMIC DNA]</scope>
    <source>
        <strain evidence="9 10">F21</strain>
    </source>
</reference>
<comment type="caution">
    <text evidence="9">The sequence shown here is derived from an EMBL/GenBank/DDBJ whole genome shotgun (WGS) entry which is preliminary data.</text>
</comment>
<dbReference type="RefSeq" id="WP_133392045.1">
    <property type="nucleotide sequence ID" value="NZ_SMUW01000037.1"/>
</dbReference>
<evidence type="ECO:0000313" key="9">
    <source>
        <dbReference type="EMBL" id="TDK42023.1"/>
    </source>
</evidence>
<organism evidence="9 10">
    <name type="scientific">Algoriphagus formosus</name>
    <dbReference type="NCBI Taxonomy" id="2007308"/>
    <lineage>
        <taxon>Bacteria</taxon>
        <taxon>Pseudomonadati</taxon>
        <taxon>Bacteroidota</taxon>
        <taxon>Cytophagia</taxon>
        <taxon>Cytophagales</taxon>
        <taxon>Cyclobacteriaceae</taxon>
        <taxon>Algoriphagus</taxon>
    </lineage>
</organism>
<name>A0A4R5USH3_9BACT</name>
<evidence type="ECO:0000256" key="3">
    <source>
        <dbReference type="ARBA" id="ARBA00022692"/>
    </source>
</evidence>
<keyword evidence="2" id="KW-1003">Cell membrane</keyword>
<protein>
    <submittedName>
        <fullName evidence="9">Exopolysaccharide biosynthesis protein</fullName>
    </submittedName>
</protein>
<proteinExistence type="predicted"/>
<comment type="subcellular location">
    <subcellularLocation>
        <location evidence="1">Cell membrane</location>
        <topology evidence="1">Multi-pass membrane protein</topology>
    </subcellularLocation>
</comment>
<gene>
    <name evidence="9" type="ORF">E1898_18795</name>
</gene>
<dbReference type="GO" id="GO:0005886">
    <property type="term" value="C:plasma membrane"/>
    <property type="evidence" value="ECO:0007669"/>
    <property type="project" value="UniProtKB-SubCell"/>
</dbReference>
<feature type="coiled-coil region" evidence="6">
    <location>
        <begin position="242"/>
        <end position="276"/>
    </location>
</feature>
<keyword evidence="4 7" id="KW-1133">Transmembrane helix</keyword>
<keyword evidence="10" id="KW-1185">Reference proteome</keyword>
<sequence length="381" mass="42461">MQSQQPPSSYPNPYFPPQPNPEDEIDLLELVKKLWDRRSFIIKILTGFIVLGLLVAFLSPVEFTASSTFIPQVASGQKPGGLSGLASLAGINLGEMGDGQEIPPTLYPKLAGSVKFQKALIETTITNPETGQPITYAQYFEEVYQPGLINSVKKYTLGLPGLLLKAIRGESESVASSDTSLVFVSEDEKKHFERLASQLSVTTNEKEGFVQLSFIMPNAVMSAQMALAAQKLLQEEVIAFRIRNAKEQLLFTEERYREKKAEFESMQRRLAAYRDRNKNIITASAQSEVQRLEAEFNLAFSVYNELAKQLEQARLQVSKDTPVFSDIQSVSVPTEKSAPKRPLTLVIFTMLGLIVGIGWVFGSDFYVNMKEEWGKKGEEKG</sequence>
<feature type="domain" description="Polysaccharide chain length determinant N-terminal" evidence="8">
    <location>
        <begin position="23"/>
        <end position="68"/>
    </location>
</feature>
<accession>A0A4R5USH3</accession>
<evidence type="ECO:0000256" key="2">
    <source>
        <dbReference type="ARBA" id="ARBA00022475"/>
    </source>
</evidence>
<dbReference type="AlphaFoldDB" id="A0A4R5USH3"/>
<keyword evidence="6" id="KW-0175">Coiled coil</keyword>
<dbReference type="GO" id="GO:0004713">
    <property type="term" value="F:protein tyrosine kinase activity"/>
    <property type="evidence" value="ECO:0007669"/>
    <property type="project" value="TreeGrafter"/>
</dbReference>
<evidence type="ECO:0000256" key="6">
    <source>
        <dbReference type="SAM" id="Coils"/>
    </source>
</evidence>
<feature type="transmembrane region" description="Helical" evidence="7">
    <location>
        <begin position="343"/>
        <end position="367"/>
    </location>
</feature>
<dbReference type="PANTHER" id="PTHR32309">
    <property type="entry name" value="TYROSINE-PROTEIN KINASE"/>
    <property type="match status" value="1"/>
</dbReference>
<dbReference type="Pfam" id="PF02706">
    <property type="entry name" value="Wzz"/>
    <property type="match status" value="1"/>
</dbReference>
<feature type="transmembrane region" description="Helical" evidence="7">
    <location>
        <begin position="40"/>
        <end position="58"/>
    </location>
</feature>
<evidence type="ECO:0000256" key="5">
    <source>
        <dbReference type="ARBA" id="ARBA00023136"/>
    </source>
</evidence>
<dbReference type="Proteomes" id="UP000295438">
    <property type="component" value="Unassembled WGS sequence"/>
</dbReference>
<evidence type="ECO:0000256" key="4">
    <source>
        <dbReference type="ARBA" id="ARBA00022989"/>
    </source>
</evidence>
<dbReference type="EMBL" id="SMUW01000037">
    <property type="protein sequence ID" value="TDK42023.1"/>
    <property type="molecule type" value="Genomic_DNA"/>
</dbReference>
<keyword evidence="5 7" id="KW-0472">Membrane</keyword>
<evidence type="ECO:0000256" key="7">
    <source>
        <dbReference type="SAM" id="Phobius"/>
    </source>
</evidence>
<keyword evidence="3 7" id="KW-0812">Transmembrane</keyword>
<evidence type="ECO:0000256" key="1">
    <source>
        <dbReference type="ARBA" id="ARBA00004651"/>
    </source>
</evidence>
<dbReference type="PANTHER" id="PTHR32309:SF13">
    <property type="entry name" value="FERRIC ENTEROBACTIN TRANSPORT PROTEIN FEPE"/>
    <property type="match status" value="1"/>
</dbReference>
<dbReference type="InterPro" id="IPR003856">
    <property type="entry name" value="LPS_length_determ_N"/>
</dbReference>
<evidence type="ECO:0000313" key="10">
    <source>
        <dbReference type="Proteomes" id="UP000295438"/>
    </source>
</evidence>
<evidence type="ECO:0000259" key="8">
    <source>
        <dbReference type="Pfam" id="PF02706"/>
    </source>
</evidence>
<dbReference type="InterPro" id="IPR050445">
    <property type="entry name" value="Bact_polysacc_biosynth/exp"/>
</dbReference>